<gene>
    <name evidence="8" type="primary">nirD</name>
    <name evidence="8" type="ORF">JYB88_06990</name>
</gene>
<organism evidence="8 9">
    <name type="scientific">Shewanella cyperi</name>
    <dbReference type="NCBI Taxonomy" id="2814292"/>
    <lineage>
        <taxon>Bacteria</taxon>
        <taxon>Pseudomonadati</taxon>
        <taxon>Pseudomonadota</taxon>
        <taxon>Gammaproteobacteria</taxon>
        <taxon>Alteromonadales</taxon>
        <taxon>Shewanellaceae</taxon>
        <taxon>Shewanella</taxon>
    </lineage>
</organism>
<sequence>MNWTQVCEKEALPEGAGVAAWLGSRPVAIFNLGRRGLYALDNRCPATGVSLLARGQVCEFAGELYVCSPLYKQHFHLTTGECLEDTELNAIPIAVKADAAGVWLAGEGA</sequence>
<evidence type="ECO:0000256" key="4">
    <source>
        <dbReference type="ARBA" id="ARBA00023004"/>
    </source>
</evidence>
<dbReference type="Gene3D" id="2.102.10.10">
    <property type="entry name" value="Rieske [2Fe-2S] iron-sulphur domain"/>
    <property type="match status" value="1"/>
</dbReference>
<keyword evidence="6" id="KW-0534">Nitrate assimilation</keyword>
<dbReference type="InterPro" id="IPR036922">
    <property type="entry name" value="Rieske_2Fe-2S_sf"/>
</dbReference>
<evidence type="ECO:0000256" key="3">
    <source>
        <dbReference type="ARBA" id="ARBA00023002"/>
    </source>
</evidence>
<dbReference type="GO" id="GO:0051537">
    <property type="term" value="F:2 iron, 2 sulfur cluster binding"/>
    <property type="evidence" value="ECO:0007669"/>
    <property type="project" value="UniProtKB-KW"/>
</dbReference>
<accession>A0A974XMX9</accession>
<reference evidence="8 9" key="1">
    <citation type="submission" date="2021-03" db="EMBL/GenBank/DDBJ databases">
        <title>Novel species identification of genus Shewanella.</title>
        <authorList>
            <person name="Liu G."/>
            <person name="Zhang Q."/>
        </authorList>
    </citation>
    <scope>NUCLEOTIDE SEQUENCE [LARGE SCALE GENOMIC DNA]</scope>
    <source>
        <strain evidence="8 9">FJAT-53726</strain>
    </source>
</reference>
<evidence type="ECO:0000256" key="1">
    <source>
        <dbReference type="ARBA" id="ARBA00022714"/>
    </source>
</evidence>
<dbReference type="GO" id="GO:0042128">
    <property type="term" value="P:nitrate assimilation"/>
    <property type="evidence" value="ECO:0007669"/>
    <property type="project" value="UniProtKB-KW"/>
</dbReference>
<dbReference type="PANTHER" id="PTHR40562:SF1">
    <property type="entry name" value="NITRITE REDUCTASE (NADH) SMALL SUBUNIT"/>
    <property type="match status" value="1"/>
</dbReference>
<dbReference type="KEGG" id="scyp:JYB88_06990"/>
<dbReference type="AlphaFoldDB" id="A0A974XMX9"/>
<dbReference type="NCBIfam" id="TIGR02378">
    <property type="entry name" value="nirD_assim_sml"/>
    <property type="match status" value="1"/>
</dbReference>
<keyword evidence="1" id="KW-0001">2Fe-2S</keyword>
<keyword evidence="3" id="KW-0560">Oxidoreductase</keyword>
<dbReference type="PANTHER" id="PTHR40562">
    <property type="match status" value="1"/>
</dbReference>
<dbReference type="PROSITE" id="PS51296">
    <property type="entry name" value="RIESKE"/>
    <property type="match status" value="1"/>
</dbReference>
<evidence type="ECO:0000313" key="9">
    <source>
        <dbReference type="Proteomes" id="UP000663281"/>
    </source>
</evidence>
<keyword evidence="4" id="KW-0408">Iron</keyword>
<dbReference type="GO" id="GO:0008942">
    <property type="term" value="F:nitrite reductase [NAD(P)H] activity"/>
    <property type="evidence" value="ECO:0007669"/>
    <property type="project" value="InterPro"/>
</dbReference>
<protein>
    <submittedName>
        <fullName evidence="8">Nitrite reductase small subunit NirD</fullName>
    </submittedName>
</protein>
<dbReference type="InterPro" id="IPR012748">
    <property type="entry name" value="Rieske-like_NirD"/>
</dbReference>
<dbReference type="Proteomes" id="UP000663281">
    <property type="component" value="Chromosome"/>
</dbReference>
<keyword evidence="9" id="KW-1185">Reference proteome</keyword>
<evidence type="ECO:0000256" key="6">
    <source>
        <dbReference type="ARBA" id="ARBA00023063"/>
    </source>
</evidence>
<evidence type="ECO:0000313" key="8">
    <source>
        <dbReference type="EMBL" id="QSX31372.1"/>
    </source>
</evidence>
<proteinExistence type="predicted"/>
<dbReference type="SUPFAM" id="SSF50022">
    <property type="entry name" value="ISP domain"/>
    <property type="match status" value="1"/>
</dbReference>
<name>A0A974XMX9_9GAMM</name>
<dbReference type="Pfam" id="PF13806">
    <property type="entry name" value="Rieske_2"/>
    <property type="match status" value="1"/>
</dbReference>
<evidence type="ECO:0000256" key="2">
    <source>
        <dbReference type="ARBA" id="ARBA00022723"/>
    </source>
</evidence>
<dbReference type="GO" id="GO:0046872">
    <property type="term" value="F:metal ion binding"/>
    <property type="evidence" value="ECO:0007669"/>
    <property type="project" value="UniProtKB-KW"/>
</dbReference>
<evidence type="ECO:0000259" key="7">
    <source>
        <dbReference type="PROSITE" id="PS51296"/>
    </source>
</evidence>
<evidence type="ECO:0000256" key="5">
    <source>
        <dbReference type="ARBA" id="ARBA00023014"/>
    </source>
</evidence>
<dbReference type="PROSITE" id="PS51300">
    <property type="entry name" value="NIRD"/>
    <property type="match status" value="1"/>
</dbReference>
<dbReference type="InterPro" id="IPR017881">
    <property type="entry name" value="NirD"/>
</dbReference>
<dbReference type="InterPro" id="IPR017941">
    <property type="entry name" value="Rieske_2Fe-2S"/>
</dbReference>
<keyword evidence="2" id="KW-0479">Metal-binding</keyword>
<keyword evidence="5" id="KW-0411">Iron-sulfur</keyword>
<feature type="domain" description="Rieske" evidence="7">
    <location>
        <begin position="4"/>
        <end position="104"/>
    </location>
</feature>
<dbReference type="EMBL" id="CP071504">
    <property type="protein sequence ID" value="QSX31372.1"/>
    <property type="molecule type" value="Genomic_DNA"/>
</dbReference>
<dbReference type="RefSeq" id="WP_207325941.1">
    <property type="nucleotide sequence ID" value="NZ_CP071504.1"/>
</dbReference>